<feature type="domain" description="Response regulatory" evidence="9">
    <location>
        <begin position="643"/>
        <end position="765"/>
    </location>
</feature>
<dbReference type="SUPFAM" id="SSF55874">
    <property type="entry name" value="ATPase domain of HSP90 chaperone/DNA topoisomerase II/histidine kinase"/>
    <property type="match status" value="1"/>
</dbReference>
<feature type="transmembrane region" description="Helical" evidence="6">
    <location>
        <begin position="303"/>
        <end position="320"/>
    </location>
</feature>
<feature type="transmembrane region" description="Helical" evidence="6">
    <location>
        <begin position="244"/>
        <end position="265"/>
    </location>
</feature>
<dbReference type="Pfam" id="PF07696">
    <property type="entry name" value="7TMR-DISMED2"/>
    <property type="match status" value="1"/>
</dbReference>
<dbReference type="PROSITE" id="PS50110">
    <property type="entry name" value="RESPONSE_REGULATORY"/>
    <property type="match status" value="1"/>
</dbReference>
<proteinExistence type="predicted"/>
<organism evidence="10 11">
    <name type="scientific">Reinekea blandensis MED297</name>
    <dbReference type="NCBI Taxonomy" id="314283"/>
    <lineage>
        <taxon>Bacteria</taxon>
        <taxon>Pseudomonadati</taxon>
        <taxon>Pseudomonadota</taxon>
        <taxon>Gammaproteobacteria</taxon>
        <taxon>Oceanospirillales</taxon>
        <taxon>Saccharospirillaceae</taxon>
        <taxon>Reinekea</taxon>
    </lineage>
</organism>
<dbReference type="InterPro" id="IPR011622">
    <property type="entry name" value="7TMR_DISM_rcpt_extracell_dom2"/>
</dbReference>
<dbReference type="SUPFAM" id="SSF52172">
    <property type="entry name" value="CheY-like"/>
    <property type="match status" value="1"/>
</dbReference>
<dbReference type="SUPFAM" id="SSF47384">
    <property type="entry name" value="Homodimeric domain of signal transducing histidine kinase"/>
    <property type="match status" value="1"/>
</dbReference>
<keyword evidence="11" id="KW-1185">Reference proteome</keyword>
<reference evidence="10 11" key="1">
    <citation type="submission" date="2006-02" db="EMBL/GenBank/DDBJ databases">
        <authorList>
            <person name="Pinhassi J."/>
            <person name="Pedros-Alio C."/>
            <person name="Ferriera S."/>
            <person name="Johnson J."/>
            <person name="Kravitz S."/>
            <person name="Halpern A."/>
            <person name="Remington K."/>
            <person name="Beeson K."/>
            <person name="Tran B."/>
            <person name="Rogers Y.-H."/>
            <person name="Friedman R."/>
            <person name="Venter J.C."/>
        </authorList>
    </citation>
    <scope>NUCLEOTIDE SEQUENCE [LARGE SCALE GENOMIC DNA]</scope>
    <source>
        <strain evidence="10 11">MED297</strain>
    </source>
</reference>
<keyword evidence="3 5" id="KW-0597">Phosphoprotein</keyword>
<dbReference type="EC" id="2.7.13.3" evidence="2"/>
<dbReference type="GO" id="GO:0000155">
    <property type="term" value="F:phosphorelay sensor kinase activity"/>
    <property type="evidence" value="ECO:0007669"/>
    <property type="project" value="InterPro"/>
</dbReference>
<dbReference type="PANTHER" id="PTHR45339">
    <property type="entry name" value="HYBRID SIGNAL TRANSDUCTION HISTIDINE KINASE J"/>
    <property type="match status" value="1"/>
</dbReference>
<feature type="transmembrane region" description="Helical" evidence="6">
    <location>
        <begin position="277"/>
        <end position="297"/>
    </location>
</feature>
<dbReference type="Gene3D" id="3.30.565.10">
    <property type="entry name" value="Histidine kinase-like ATPase, C-terminal domain"/>
    <property type="match status" value="1"/>
</dbReference>
<evidence type="ECO:0000256" key="1">
    <source>
        <dbReference type="ARBA" id="ARBA00000085"/>
    </source>
</evidence>
<dbReference type="InterPro" id="IPR036097">
    <property type="entry name" value="HisK_dim/P_sf"/>
</dbReference>
<dbReference type="InterPro" id="IPR005467">
    <property type="entry name" value="His_kinase_dom"/>
</dbReference>
<sequence>MRALLLTILFFHSMAAQGFETILVNENYLNLSITEYSDYLSPTEDNLSILEVTKAGVARQFTPVHSDALKFNQLSDSTWLTFAVNNPTGRQVRLFLNIEAPFLTRAELYANLSDSSGYSLVATGAETAYQQRPFQMGRYVLPVTLNTGLQQLYLNIQPNLATNMQIHLLDENTLLAQNRQALVMRTLQTSILLAIIGVCLVAYLRYRIPLSLWTALTVTGFMINTVGWNGSITWLLSGIPFVEVIAINAGAFLMILGLSRVLLLIRSESYSSWLTDALIWVGRLFIVLSLLALSPLASRFLPIQIILLPVALTIFSLYSFEHRPSTLSERIALAGLLVVIIYVSITTLALLGLISAFTLFRFIIAVLAITAASLLTWAGWIAARAKGTRRAVEGLTLPDVHWPLLRKINHEMRGPINGVMGMTELLQDTSLSAHQQEYVNTIQTAGFSLLREADQLQNLIRIGLNRLPDSEDEFDLYDLIEDTVQPFSRVAHSKKLELVLDIAPDIPPHYRGNAHIIGQILSNLLDNALKFTEHGEVLVQVKPWQHGRVRFAITDTGPGIANDLKTQLFNFPDPNNAQQQLPKDVRLGLPISRYLVGLLGGQLTFSSELRMGTTFWVDLPLLPVRHTEPQTQGHSGLGIDDLRLMVVDDNLTCRKVIEHLAMNWNAEVLSMSNGQSALANLHNQFHKGEPVDVLILDQNMPSMNGFELAQRIRQDSGLNKDIVILMMTGADDVVSLSDGGDTGIEYVLSKPVSARALRQTLNLAMPAIRRNREKQHATKSLFF</sequence>
<gene>
    <name evidence="10" type="ORF">MED297_03692</name>
</gene>
<dbReference type="SMART" id="SM00387">
    <property type="entry name" value="HATPase_c"/>
    <property type="match status" value="1"/>
</dbReference>
<evidence type="ECO:0000256" key="2">
    <source>
        <dbReference type="ARBA" id="ARBA00012438"/>
    </source>
</evidence>
<feature type="domain" description="Histidine kinase" evidence="8">
    <location>
        <begin position="407"/>
        <end position="623"/>
    </location>
</feature>
<dbReference type="Pfam" id="PF02518">
    <property type="entry name" value="HATPase_c"/>
    <property type="match status" value="1"/>
</dbReference>
<dbReference type="Pfam" id="PF00072">
    <property type="entry name" value="Response_reg"/>
    <property type="match status" value="1"/>
</dbReference>
<dbReference type="PRINTS" id="PR00344">
    <property type="entry name" value="BCTRLSENSOR"/>
</dbReference>
<comment type="catalytic activity">
    <reaction evidence="1">
        <text>ATP + protein L-histidine = ADP + protein N-phospho-L-histidine.</text>
        <dbReference type="EC" id="2.7.13.3"/>
    </reaction>
</comment>
<keyword evidence="6" id="KW-1133">Transmembrane helix</keyword>
<dbReference type="InterPro" id="IPR003594">
    <property type="entry name" value="HATPase_dom"/>
</dbReference>
<keyword evidence="7" id="KW-0732">Signal</keyword>
<dbReference type="Gene3D" id="1.10.287.130">
    <property type="match status" value="1"/>
</dbReference>
<dbReference type="STRING" id="314283.MED297_03692"/>
<dbReference type="Gene3D" id="2.60.40.2380">
    <property type="match status" value="1"/>
</dbReference>
<dbReference type="OrthoDB" id="9797243at2"/>
<dbReference type="InterPro" id="IPR001789">
    <property type="entry name" value="Sig_transdc_resp-reg_receiver"/>
</dbReference>
<feature type="transmembrane region" description="Helical" evidence="6">
    <location>
        <begin position="360"/>
        <end position="383"/>
    </location>
</feature>
<dbReference type="SMART" id="SM00448">
    <property type="entry name" value="REC"/>
    <property type="match status" value="1"/>
</dbReference>
<feature type="transmembrane region" description="Helical" evidence="6">
    <location>
        <begin position="210"/>
        <end position="232"/>
    </location>
</feature>
<evidence type="ECO:0000313" key="10">
    <source>
        <dbReference type="EMBL" id="EAR08961.1"/>
    </source>
</evidence>
<feature type="signal peptide" evidence="7">
    <location>
        <begin position="1"/>
        <end position="18"/>
    </location>
</feature>
<evidence type="ECO:0000256" key="7">
    <source>
        <dbReference type="SAM" id="SignalP"/>
    </source>
</evidence>
<dbReference type="PANTHER" id="PTHR45339:SF1">
    <property type="entry name" value="HYBRID SIGNAL TRANSDUCTION HISTIDINE KINASE J"/>
    <property type="match status" value="1"/>
</dbReference>
<feature type="chain" id="PRO_5002665126" description="histidine kinase" evidence="7">
    <location>
        <begin position="19"/>
        <end position="783"/>
    </location>
</feature>
<evidence type="ECO:0000259" key="9">
    <source>
        <dbReference type="PROSITE" id="PS50110"/>
    </source>
</evidence>
<evidence type="ECO:0000256" key="6">
    <source>
        <dbReference type="SAM" id="Phobius"/>
    </source>
</evidence>
<feature type="modified residue" description="4-aspartylphosphate" evidence="5">
    <location>
        <position position="697"/>
    </location>
</feature>
<dbReference type="EMBL" id="AAOE01000014">
    <property type="protein sequence ID" value="EAR08961.1"/>
    <property type="molecule type" value="Genomic_DNA"/>
</dbReference>
<evidence type="ECO:0000256" key="5">
    <source>
        <dbReference type="PROSITE-ProRule" id="PRU00169"/>
    </source>
</evidence>
<comment type="caution">
    <text evidence="10">The sequence shown here is derived from an EMBL/GenBank/DDBJ whole genome shotgun (WGS) entry which is preliminary data.</text>
</comment>
<evidence type="ECO:0000256" key="3">
    <source>
        <dbReference type="ARBA" id="ARBA00022553"/>
    </source>
</evidence>
<protein>
    <recommendedName>
        <fullName evidence="2">histidine kinase</fullName>
        <ecNumber evidence="2">2.7.13.3</ecNumber>
    </recommendedName>
</protein>
<feature type="transmembrane region" description="Helical" evidence="6">
    <location>
        <begin position="332"/>
        <end position="354"/>
    </location>
</feature>
<dbReference type="Gene3D" id="3.40.50.2300">
    <property type="match status" value="1"/>
</dbReference>
<feature type="transmembrane region" description="Helical" evidence="6">
    <location>
        <begin position="182"/>
        <end position="203"/>
    </location>
</feature>
<keyword evidence="6" id="KW-0812">Transmembrane</keyword>
<evidence type="ECO:0000313" key="11">
    <source>
        <dbReference type="Proteomes" id="UP000005953"/>
    </source>
</evidence>
<keyword evidence="4" id="KW-0902">Two-component regulatory system</keyword>
<keyword evidence="6" id="KW-0472">Membrane</keyword>
<dbReference type="Pfam" id="PF00512">
    <property type="entry name" value="HisKA"/>
    <property type="match status" value="1"/>
</dbReference>
<dbReference type="RefSeq" id="WP_008047525.1">
    <property type="nucleotide sequence ID" value="NZ_CH724154.1"/>
</dbReference>
<dbReference type="InterPro" id="IPR003661">
    <property type="entry name" value="HisK_dim/P_dom"/>
</dbReference>
<dbReference type="PROSITE" id="PS50109">
    <property type="entry name" value="HIS_KIN"/>
    <property type="match status" value="1"/>
</dbReference>
<dbReference type="InterPro" id="IPR036890">
    <property type="entry name" value="HATPase_C_sf"/>
</dbReference>
<dbReference type="SMART" id="SM00388">
    <property type="entry name" value="HisKA"/>
    <property type="match status" value="1"/>
</dbReference>
<dbReference type="CDD" id="cd00082">
    <property type="entry name" value="HisKA"/>
    <property type="match status" value="1"/>
</dbReference>
<dbReference type="AlphaFoldDB" id="A4BFU3"/>
<evidence type="ECO:0000259" key="8">
    <source>
        <dbReference type="PROSITE" id="PS50109"/>
    </source>
</evidence>
<dbReference type="InterPro" id="IPR011006">
    <property type="entry name" value="CheY-like_superfamily"/>
</dbReference>
<evidence type="ECO:0000256" key="4">
    <source>
        <dbReference type="ARBA" id="ARBA00023012"/>
    </source>
</evidence>
<dbReference type="Proteomes" id="UP000005953">
    <property type="component" value="Unassembled WGS sequence"/>
</dbReference>
<dbReference type="CDD" id="cd17546">
    <property type="entry name" value="REC_hyHK_CKI1_RcsC-like"/>
    <property type="match status" value="1"/>
</dbReference>
<dbReference type="HOGENOM" id="CLU_000445_105_0_6"/>
<dbReference type="InterPro" id="IPR004358">
    <property type="entry name" value="Sig_transdc_His_kin-like_C"/>
</dbReference>
<accession>A4BFU3</accession>
<name>A4BFU3_9GAMM</name>